<keyword evidence="7" id="KW-1133">Transmembrane helix</keyword>
<evidence type="ECO:0000256" key="7">
    <source>
        <dbReference type="SAM" id="Phobius"/>
    </source>
</evidence>
<feature type="compositionally biased region" description="Low complexity" evidence="6">
    <location>
        <begin position="49"/>
        <end position="63"/>
    </location>
</feature>
<dbReference type="SMART" id="SM00774">
    <property type="entry name" value="WRKY"/>
    <property type="match status" value="1"/>
</dbReference>
<dbReference type="PROSITE" id="PS50811">
    <property type="entry name" value="WRKY"/>
    <property type="match status" value="1"/>
</dbReference>
<evidence type="ECO:0000256" key="5">
    <source>
        <dbReference type="ARBA" id="ARBA00023242"/>
    </source>
</evidence>
<dbReference type="PANTHER" id="PTHR31221:SF283">
    <property type="entry name" value="WRKY DOMAIN-CONTAINING PROTEIN"/>
    <property type="match status" value="1"/>
</dbReference>
<feature type="compositionally biased region" description="Gly residues" evidence="6">
    <location>
        <begin position="64"/>
        <end position="73"/>
    </location>
</feature>
<dbReference type="GO" id="GO:0003700">
    <property type="term" value="F:DNA-binding transcription factor activity"/>
    <property type="evidence" value="ECO:0007669"/>
    <property type="project" value="InterPro"/>
</dbReference>
<proteinExistence type="predicted"/>
<keyword evidence="10" id="KW-1185">Reference proteome</keyword>
<dbReference type="InterPro" id="IPR044810">
    <property type="entry name" value="WRKY_plant"/>
</dbReference>
<evidence type="ECO:0000313" key="10">
    <source>
        <dbReference type="Proteomes" id="UP000315295"/>
    </source>
</evidence>
<dbReference type="Pfam" id="PF03106">
    <property type="entry name" value="WRKY"/>
    <property type="match status" value="1"/>
</dbReference>
<keyword evidence="4" id="KW-0804">Transcription</keyword>
<dbReference type="GO" id="GO:0043565">
    <property type="term" value="F:sequence-specific DNA binding"/>
    <property type="evidence" value="ECO:0007669"/>
    <property type="project" value="InterPro"/>
</dbReference>
<keyword evidence="2" id="KW-0805">Transcription regulation</keyword>
<comment type="subcellular location">
    <subcellularLocation>
        <location evidence="1">Nucleus</location>
    </subcellularLocation>
</comment>
<keyword evidence="3" id="KW-0238">DNA-binding</keyword>
<evidence type="ECO:0000256" key="3">
    <source>
        <dbReference type="ARBA" id="ARBA00023125"/>
    </source>
</evidence>
<organism evidence="9 10">
    <name type="scientific">Malus baccata</name>
    <name type="common">Siberian crab apple</name>
    <name type="synonym">Pyrus baccata</name>
    <dbReference type="NCBI Taxonomy" id="106549"/>
    <lineage>
        <taxon>Eukaryota</taxon>
        <taxon>Viridiplantae</taxon>
        <taxon>Streptophyta</taxon>
        <taxon>Embryophyta</taxon>
        <taxon>Tracheophyta</taxon>
        <taxon>Spermatophyta</taxon>
        <taxon>Magnoliopsida</taxon>
        <taxon>eudicotyledons</taxon>
        <taxon>Gunneridae</taxon>
        <taxon>Pentapetalae</taxon>
        <taxon>rosids</taxon>
        <taxon>fabids</taxon>
        <taxon>Rosales</taxon>
        <taxon>Rosaceae</taxon>
        <taxon>Amygdaloideae</taxon>
        <taxon>Maleae</taxon>
        <taxon>Malus</taxon>
    </lineage>
</organism>
<keyword evidence="7" id="KW-0812">Transmembrane</keyword>
<evidence type="ECO:0000256" key="2">
    <source>
        <dbReference type="ARBA" id="ARBA00023015"/>
    </source>
</evidence>
<dbReference type="PANTHER" id="PTHR31221">
    <property type="entry name" value="WRKY TRANSCRIPTION FACTOR PROTEIN 1-RELATED"/>
    <property type="match status" value="1"/>
</dbReference>
<dbReference type="InterPro" id="IPR003657">
    <property type="entry name" value="WRKY_dom"/>
</dbReference>
<evidence type="ECO:0000313" key="9">
    <source>
        <dbReference type="EMBL" id="TQD92163.1"/>
    </source>
</evidence>
<protein>
    <recommendedName>
        <fullName evidence="8">WRKY domain-containing protein</fullName>
    </recommendedName>
</protein>
<evidence type="ECO:0000256" key="6">
    <source>
        <dbReference type="SAM" id="MobiDB-lite"/>
    </source>
</evidence>
<dbReference type="Proteomes" id="UP000315295">
    <property type="component" value="Unassembled WGS sequence"/>
</dbReference>
<evidence type="ECO:0000256" key="4">
    <source>
        <dbReference type="ARBA" id="ARBA00023163"/>
    </source>
</evidence>
<reference evidence="9 10" key="1">
    <citation type="journal article" date="2019" name="G3 (Bethesda)">
        <title>Sequencing of a Wild Apple (Malus baccata) Genome Unravels the Differences Between Cultivated and Wild Apple Species Regarding Disease Resistance and Cold Tolerance.</title>
        <authorList>
            <person name="Chen X."/>
        </authorList>
    </citation>
    <scope>NUCLEOTIDE SEQUENCE [LARGE SCALE GENOMIC DNA]</scope>
    <source>
        <strain evidence="10">cv. Shandingzi</strain>
        <tissue evidence="9">Leaves</tissue>
    </source>
</reference>
<dbReference type="EMBL" id="VIEB01000399">
    <property type="protein sequence ID" value="TQD92163.1"/>
    <property type="molecule type" value="Genomic_DNA"/>
</dbReference>
<dbReference type="SUPFAM" id="SSF118290">
    <property type="entry name" value="WRKY DNA-binding domain"/>
    <property type="match status" value="1"/>
</dbReference>
<sequence length="224" mass="25559">MDCLDEDPNPNPIHFVEKYIVDPPPMDFDELSNYLMLDEYDFSRDHQDSSSSQSVGSSSQNFAGGAGSGGSNGGAASRNNMQVMIYIYIYQYLISLLLFFFIWDIRNVEVRRNKLNKVEGGNHRVAFRTKSELEVMDDGFKWRKYGKKTVKNSPNPRNYYKCSNGGCNVKKRVERDRDDASYVITTYEGVHNHESPSVVYYNQMHADPNNIWTLRASSQSSASS</sequence>
<dbReference type="InterPro" id="IPR036576">
    <property type="entry name" value="WRKY_dom_sf"/>
</dbReference>
<feature type="domain" description="WRKY" evidence="8">
    <location>
        <begin position="131"/>
        <end position="196"/>
    </location>
</feature>
<evidence type="ECO:0000256" key="1">
    <source>
        <dbReference type="ARBA" id="ARBA00004123"/>
    </source>
</evidence>
<comment type="caution">
    <text evidence="9">The sequence shown here is derived from an EMBL/GenBank/DDBJ whole genome shotgun (WGS) entry which is preliminary data.</text>
</comment>
<feature type="region of interest" description="Disordered" evidence="6">
    <location>
        <begin position="45"/>
        <end position="73"/>
    </location>
</feature>
<keyword evidence="5" id="KW-0539">Nucleus</keyword>
<evidence type="ECO:0000259" key="8">
    <source>
        <dbReference type="PROSITE" id="PS50811"/>
    </source>
</evidence>
<name>A0A540M0B2_MALBA</name>
<feature type="transmembrane region" description="Helical" evidence="7">
    <location>
        <begin position="85"/>
        <end position="105"/>
    </location>
</feature>
<keyword evidence="7" id="KW-0472">Membrane</keyword>
<dbReference type="FunFam" id="2.20.25.80:FF:000003">
    <property type="entry name" value="WRKY transcription factor 57"/>
    <property type="match status" value="1"/>
</dbReference>
<dbReference type="GO" id="GO:0005634">
    <property type="term" value="C:nucleus"/>
    <property type="evidence" value="ECO:0007669"/>
    <property type="project" value="UniProtKB-SubCell"/>
</dbReference>
<accession>A0A540M0B2</accession>
<gene>
    <name evidence="9" type="ORF">C1H46_022249</name>
</gene>
<dbReference type="Gene3D" id="2.20.25.80">
    <property type="entry name" value="WRKY domain"/>
    <property type="match status" value="1"/>
</dbReference>
<dbReference type="AlphaFoldDB" id="A0A540M0B2"/>
<dbReference type="STRING" id="106549.A0A540M0B2"/>